<feature type="transmembrane region" description="Helical" evidence="1">
    <location>
        <begin position="12"/>
        <end position="32"/>
    </location>
</feature>
<evidence type="ECO:0000256" key="1">
    <source>
        <dbReference type="SAM" id="Phobius"/>
    </source>
</evidence>
<dbReference type="Proteomes" id="UP001373159">
    <property type="component" value="Unassembled WGS sequence"/>
</dbReference>
<keyword evidence="1" id="KW-1133">Transmembrane helix</keyword>
<keyword evidence="1" id="KW-0812">Transmembrane</keyword>
<sequence>MNDLRANKDIWASVLLVLVVTQTILCTMGVSMGVNNQYMGLSDKTRDPAKHLASGLSLVYGTAIIIDCLVIMQALQASIRQRRQSLALLSLLGGTPRQVLMFTMVRVLVLDCAGFSRRVGPAP</sequence>
<feature type="transmembrane region" description="Helical" evidence="1">
    <location>
        <begin position="52"/>
        <end position="75"/>
    </location>
</feature>
<organism evidence="2 3">
    <name type="scientific">Bifidobacterium favimelis</name>
    <dbReference type="NCBI Taxonomy" id="3122979"/>
    <lineage>
        <taxon>Bacteria</taxon>
        <taxon>Bacillati</taxon>
        <taxon>Actinomycetota</taxon>
        <taxon>Actinomycetes</taxon>
        <taxon>Bifidobacteriales</taxon>
        <taxon>Bifidobacteriaceae</taxon>
        <taxon>Bifidobacterium</taxon>
    </lineage>
</organism>
<keyword evidence="1" id="KW-0472">Membrane</keyword>
<gene>
    <name evidence="2" type="ORF">V8P97_04210</name>
</gene>
<evidence type="ECO:0000313" key="2">
    <source>
        <dbReference type="EMBL" id="MEK0306668.1"/>
    </source>
</evidence>
<dbReference type="EMBL" id="JBANBB010000001">
    <property type="protein sequence ID" value="MEK0306668.1"/>
    <property type="molecule type" value="Genomic_DNA"/>
</dbReference>
<proteinExistence type="predicted"/>
<reference evidence="2 3" key="1">
    <citation type="submission" date="2024-02" db="EMBL/GenBank/DDBJ databases">
        <title>Bifidobacterium honeyensis sp. nov., isolated from the comb honey.</title>
        <authorList>
            <person name="Liu W."/>
            <person name="Li Y."/>
        </authorList>
    </citation>
    <scope>NUCLEOTIDE SEQUENCE [LARGE SCALE GENOMIC DNA]</scope>
    <source>
        <strain evidence="2 3">IMAU50988</strain>
    </source>
</reference>
<name>A0ABU8ZN75_9BIFI</name>
<keyword evidence="3" id="KW-1185">Reference proteome</keyword>
<evidence type="ECO:0000313" key="3">
    <source>
        <dbReference type="Proteomes" id="UP001373159"/>
    </source>
</evidence>
<accession>A0ABU8ZN75</accession>
<comment type="caution">
    <text evidence="2">The sequence shown here is derived from an EMBL/GenBank/DDBJ whole genome shotgun (WGS) entry which is preliminary data.</text>
</comment>
<protein>
    <submittedName>
        <fullName evidence="2">Uncharacterized protein</fullName>
    </submittedName>
</protein>